<dbReference type="InterPro" id="IPR002525">
    <property type="entry name" value="Transp_IS110-like_N"/>
</dbReference>
<reference evidence="2" key="2">
    <citation type="journal article" date="2014" name="ISME J.">
        <title>Microbial stratification in low pH oxic and suboxic macroscopic growths along an acid mine drainage.</title>
        <authorList>
            <person name="Mendez-Garcia C."/>
            <person name="Mesa V."/>
            <person name="Sprenger R.R."/>
            <person name="Richter M."/>
            <person name="Diez M.S."/>
            <person name="Solano J."/>
            <person name="Bargiela R."/>
            <person name="Golyshina O.V."/>
            <person name="Manteca A."/>
            <person name="Ramos J.L."/>
            <person name="Gallego J.R."/>
            <person name="Llorente I."/>
            <person name="Martins Dos Santos V.A."/>
            <person name="Jensen O.N."/>
            <person name="Pelaez A.I."/>
            <person name="Sanchez J."/>
            <person name="Ferrer M."/>
        </authorList>
    </citation>
    <scope>NUCLEOTIDE SEQUENCE</scope>
</reference>
<reference evidence="2" key="1">
    <citation type="submission" date="2013-08" db="EMBL/GenBank/DDBJ databases">
        <authorList>
            <person name="Mendez C."/>
            <person name="Richter M."/>
            <person name="Ferrer M."/>
            <person name="Sanchez J."/>
        </authorList>
    </citation>
    <scope>NUCLEOTIDE SEQUENCE</scope>
</reference>
<name>T1AMC1_9ZZZZ</name>
<sequence>MEVQNEEEKTMWKGRIGNDKQGLDTLAEKLSVIERSNNQKIVGVYINPTGNYHVPLQHFLQSKGYRVVAVNPIISANARKMDNLGRTKNDSADAATLASIPWKKKGMQGARSHERDELSELTRMHEAVDRNITRIVNSIWSDIAAVFP</sequence>
<protein>
    <submittedName>
        <fullName evidence="2">Transposase</fullName>
    </submittedName>
</protein>
<accession>T1AMC1</accession>
<evidence type="ECO:0000313" key="2">
    <source>
        <dbReference type="EMBL" id="EQD58527.1"/>
    </source>
</evidence>
<dbReference type="GO" id="GO:0004803">
    <property type="term" value="F:transposase activity"/>
    <property type="evidence" value="ECO:0007669"/>
    <property type="project" value="InterPro"/>
</dbReference>
<dbReference type="PANTHER" id="PTHR33055">
    <property type="entry name" value="TRANSPOSASE FOR INSERTION SEQUENCE ELEMENT IS1111A"/>
    <property type="match status" value="1"/>
</dbReference>
<dbReference type="EMBL" id="AUZY01005574">
    <property type="protein sequence ID" value="EQD58527.1"/>
    <property type="molecule type" value="Genomic_DNA"/>
</dbReference>
<organism evidence="2">
    <name type="scientific">mine drainage metagenome</name>
    <dbReference type="NCBI Taxonomy" id="410659"/>
    <lineage>
        <taxon>unclassified sequences</taxon>
        <taxon>metagenomes</taxon>
        <taxon>ecological metagenomes</taxon>
    </lineage>
</organism>
<proteinExistence type="predicted"/>
<dbReference type="InterPro" id="IPR047650">
    <property type="entry name" value="Transpos_IS110"/>
</dbReference>
<dbReference type="PANTHER" id="PTHR33055:SF17">
    <property type="entry name" value="THIRD ORF IN TRANSPOSON ISC1491"/>
    <property type="match status" value="1"/>
</dbReference>
<dbReference type="AlphaFoldDB" id="T1AMC1"/>
<comment type="caution">
    <text evidence="2">The sequence shown here is derived from an EMBL/GenBank/DDBJ whole genome shotgun (WGS) entry which is preliminary data.</text>
</comment>
<dbReference type="GO" id="GO:0006313">
    <property type="term" value="P:DNA transposition"/>
    <property type="evidence" value="ECO:0007669"/>
    <property type="project" value="InterPro"/>
</dbReference>
<feature type="domain" description="Transposase IS110-like N-terminal" evidence="1">
    <location>
        <begin position="3"/>
        <end position="147"/>
    </location>
</feature>
<evidence type="ECO:0000259" key="1">
    <source>
        <dbReference type="Pfam" id="PF01548"/>
    </source>
</evidence>
<dbReference type="Pfam" id="PF01548">
    <property type="entry name" value="DEDD_Tnp_IS110"/>
    <property type="match status" value="1"/>
</dbReference>
<gene>
    <name evidence="2" type="ORF">B1B_08526</name>
</gene>
<dbReference type="GO" id="GO:0003677">
    <property type="term" value="F:DNA binding"/>
    <property type="evidence" value="ECO:0007669"/>
    <property type="project" value="InterPro"/>
</dbReference>